<keyword evidence="4 9" id="KW-0547">Nucleotide-binding</keyword>
<dbReference type="FunFam" id="1.10.730.10:FF:000011">
    <property type="entry name" value="Leucine--tRNA ligase chloroplastic/mitochondrial"/>
    <property type="match status" value="1"/>
</dbReference>
<dbReference type="InterPro" id="IPR002302">
    <property type="entry name" value="Leu-tRNA-ligase"/>
</dbReference>
<dbReference type="NCBIfam" id="TIGR00396">
    <property type="entry name" value="leuS_bact"/>
    <property type="match status" value="1"/>
</dbReference>
<comment type="caution">
    <text evidence="14">The sequence shown here is derived from an EMBL/GenBank/DDBJ whole genome shotgun (WGS) entry which is preliminary data.</text>
</comment>
<evidence type="ECO:0000259" key="11">
    <source>
        <dbReference type="Pfam" id="PF08264"/>
    </source>
</evidence>
<evidence type="ECO:0000256" key="8">
    <source>
        <dbReference type="ARBA" id="ARBA00047469"/>
    </source>
</evidence>
<evidence type="ECO:0000256" key="7">
    <source>
        <dbReference type="ARBA" id="ARBA00023146"/>
    </source>
</evidence>
<evidence type="ECO:0000256" key="6">
    <source>
        <dbReference type="ARBA" id="ARBA00022917"/>
    </source>
</evidence>
<evidence type="ECO:0000256" key="1">
    <source>
        <dbReference type="ARBA" id="ARBA00005594"/>
    </source>
</evidence>
<dbReference type="GO" id="GO:0002161">
    <property type="term" value="F:aminoacyl-tRNA deacylase activity"/>
    <property type="evidence" value="ECO:0007669"/>
    <property type="project" value="InterPro"/>
</dbReference>
<name>A0AAV9IN44_9RHOD</name>
<dbReference type="GO" id="GO:0005829">
    <property type="term" value="C:cytosol"/>
    <property type="evidence" value="ECO:0007669"/>
    <property type="project" value="TreeGrafter"/>
</dbReference>
<reference evidence="14 15" key="1">
    <citation type="submission" date="2022-07" db="EMBL/GenBank/DDBJ databases">
        <title>Genome-wide signatures of adaptation to extreme environments.</title>
        <authorList>
            <person name="Cho C.H."/>
            <person name="Yoon H.S."/>
        </authorList>
    </citation>
    <scope>NUCLEOTIDE SEQUENCE [LARGE SCALE GENOMIC DNA]</scope>
    <source>
        <strain evidence="14 15">108.79 E11</strain>
    </source>
</reference>
<keyword evidence="5 9" id="KW-0067">ATP-binding</keyword>
<dbReference type="GO" id="GO:0004823">
    <property type="term" value="F:leucine-tRNA ligase activity"/>
    <property type="evidence" value="ECO:0007669"/>
    <property type="project" value="UniProtKB-EC"/>
</dbReference>
<evidence type="ECO:0000259" key="10">
    <source>
        <dbReference type="Pfam" id="PF00133"/>
    </source>
</evidence>
<keyword evidence="7 9" id="KW-0030">Aminoacyl-tRNA synthetase</keyword>
<organism evidence="14 15">
    <name type="scientific">Galdieria yellowstonensis</name>
    <dbReference type="NCBI Taxonomy" id="3028027"/>
    <lineage>
        <taxon>Eukaryota</taxon>
        <taxon>Rhodophyta</taxon>
        <taxon>Bangiophyceae</taxon>
        <taxon>Galdieriales</taxon>
        <taxon>Galdieriaceae</taxon>
        <taxon>Galdieria</taxon>
    </lineage>
</organism>
<dbReference type="SUPFAM" id="SSF50677">
    <property type="entry name" value="ValRS/IleRS/LeuRS editing domain"/>
    <property type="match status" value="1"/>
</dbReference>
<evidence type="ECO:0000256" key="3">
    <source>
        <dbReference type="ARBA" id="ARBA00022598"/>
    </source>
</evidence>
<dbReference type="PANTHER" id="PTHR43740">
    <property type="entry name" value="LEUCYL-TRNA SYNTHETASE"/>
    <property type="match status" value="1"/>
</dbReference>
<dbReference type="CDD" id="cd07958">
    <property type="entry name" value="Anticodon_Ia_Leu_BEm"/>
    <property type="match status" value="1"/>
</dbReference>
<dbReference type="Pfam" id="PF08264">
    <property type="entry name" value="Anticodon_1"/>
    <property type="match status" value="1"/>
</dbReference>
<evidence type="ECO:0000259" key="12">
    <source>
        <dbReference type="Pfam" id="PF09334"/>
    </source>
</evidence>
<evidence type="ECO:0000256" key="5">
    <source>
        <dbReference type="ARBA" id="ARBA00022840"/>
    </source>
</evidence>
<feature type="domain" description="Leucyl-tRNA synthetase editing" evidence="13">
    <location>
        <begin position="318"/>
        <end position="472"/>
    </location>
</feature>
<keyword evidence="15" id="KW-1185">Reference proteome</keyword>
<accession>A0AAV9IN44</accession>
<gene>
    <name evidence="14" type="ORF">GAYE_SCF63G6663</name>
</gene>
<evidence type="ECO:0000256" key="9">
    <source>
        <dbReference type="RuleBase" id="RU363039"/>
    </source>
</evidence>
<dbReference type="FunFam" id="3.40.50.620:FF:000077">
    <property type="entry name" value="Leucine--tRNA ligase"/>
    <property type="match status" value="1"/>
</dbReference>
<evidence type="ECO:0000313" key="14">
    <source>
        <dbReference type="EMBL" id="KAK4528718.1"/>
    </source>
</evidence>
<comment type="similarity">
    <text evidence="1 9">Belongs to the class-I aminoacyl-tRNA synthetase family.</text>
</comment>
<comment type="catalytic activity">
    <reaction evidence="8">
        <text>tRNA(Leu) + L-leucine + ATP = L-leucyl-tRNA(Leu) + AMP + diphosphate</text>
        <dbReference type="Rhea" id="RHEA:11688"/>
        <dbReference type="Rhea" id="RHEA-COMP:9613"/>
        <dbReference type="Rhea" id="RHEA-COMP:9622"/>
        <dbReference type="ChEBI" id="CHEBI:30616"/>
        <dbReference type="ChEBI" id="CHEBI:33019"/>
        <dbReference type="ChEBI" id="CHEBI:57427"/>
        <dbReference type="ChEBI" id="CHEBI:78442"/>
        <dbReference type="ChEBI" id="CHEBI:78494"/>
        <dbReference type="ChEBI" id="CHEBI:456215"/>
        <dbReference type="EC" id="6.1.1.4"/>
    </reaction>
</comment>
<dbReference type="CDD" id="cd00812">
    <property type="entry name" value="LeuRS_core"/>
    <property type="match status" value="1"/>
</dbReference>
<proteinExistence type="inferred from homology"/>
<dbReference type="FunFam" id="3.40.50.620:FF:000056">
    <property type="entry name" value="Leucine--tRNA ligase"/>
    <property type="match status" value="1"/>
</dbReference>
<dbReference type="Proteomes" id="UP001300502">
    <property type="component" value="Unassembled WGS sequence"/>
</dbReference>
<feature type="domain" description="Methionyl/Leucyl tRNA synthetase" evidence="12">
    <location>
        <begin position="137"/>
        <end position="269"/>
    </location>
</feature>
<dbReference type="GO" id="GO:0005524">
    <property type="term" value="F:ATP binding"/>
    <property type="evidence" value="ECO:0007669"/>
    <property type="project" value="UniProtKB-KW"/>
</dbReference>
<dbReference type="InterPro" id="IPR013155">
    <property type="entry name" value="M/V/L/I-tRNA-synth_anticd-bd"/>
</dbReference>
<dbReference type="InterPro" id="IPR002300">
    <property type="entry name" value="aa-tRNA-synth_Ia"/>
</dbReference>
<dbReference type="InterPro" id="IPR009008">
    <property type="entry name" value="Val/Leu/Ile-tRNA-synth_edit"/>
</dbReference>
<dbReference type="InterPro" id="IPR015413">
    <property type="entry name" value="Methionyl/Leucyl_tRNA_Synth"/>
</dbReference>
<protein>
    <recommendedName>
        <fullName evidence="2">leucine--tRNA ligase</fullName>
        <ecNumber evidence="2">6.1.1.4</ecNumber>
    </recommendedName>
</protein>
<evidence type="ECO:0000259" key="13">
    <source>
        <dbReference type="Pfam" id="PF13603"/>
    </source>
</evidence>
<dbReference type="Gene3D" id="3.40.50.620">
    <property type="entry name" value="HUPs"/>
    <property type="match status" value="2"/>
</dbReference>
<dbReference type="AlphaFoldDB" id="A0AAV9IN44"/>
<dbReference type="Pfam" id="PF00133">
    <property type="entry name" value="tRNA-synt_1"/>
    <property type="match status" value="1"/>
</dbReference>
<dbReference type="EMBL" id="JANCYU010000068">
    <property type="protein sequence ID" value="KAK4528718.1"/>
    <property type="molecule type" value="Genomic_DNA"/>
</dbReference>
<evidence type="ECO:0000256" key="4">
    <source>
        <dbReference type="ARBA" id="ARBA00022741"/>
    </source>
</evidence>
<feature type="domain" description="Aminoacyl-tRNA synthetase class Ia" evidence="10">
    <location>
        <begin position="742"/>
        <end position="778"/>
    </location>
</feature>
<dbReference type="Pfam" id="PF13603">
    <property type="entry name" value="tRNA-synt_1_2"/>
    <property type="match status" value="1"/>
</dbReference>
<keyword evidence="6 9" id="KW-0648">Protein biosynthesis</keyword>
<dbReference type="GO" id="GO:0006429">
    <property type="term" value="P:leucyl-tRNA aminoacylation"/>
    <property type="evidence" value="ECO:0007669"/>
    <property type="project" value="InterPro"/>
</dbReference>
<dbReference type="HAMAP" id="MF_00049_B">
    <property type="entry name" value="Leu_tRNA_synth_B"/>
    <property type="match status" value="1"/>
</dbReference>
<feature type="domain" description="Methionyl/Valyl/Leucyl/Isoleucyl-tRNA synthetase anticodon-binding" evidence="11">
    <location>
        <begin position="826"/>
        <end position="939"/>
    </location>
</feature>
<dbReference type="EC" id="6.1.1.4" evidence="2"/>
<dbReference type="GO" id="GO:0005739">
    <property type="term" value="C:mitochondrion"/>
    <property type="evidence" value="ECO:0007669"/>
    <property type="project" value="UniProtKB-ARBA"/>
</dbReference>
<dbReference type="SUPFAM" id="SSF47323">
    <property type="entry name" value="Anticodon-binding domain of a subclass of class I aminoacyl-tRNA synthetases"/>
    <property type="match status" value="1"/>
</dbReference>
<dbReference type="InterPro" id="IPR025709">
    <property type="entry name" value="Leu_tRNA-synth_edit"/>
</dbReference>
<dbReference type="Gene3D" id="1.10.730.10">
    <property type="entry name" value="Isoleucyl-tRNA Synthetase, Domain 1"/>
    <property type="match status" value="2"/>
</dbReference>
<evidence type="ECO:0000256" key="2">
    <source>
        <dbReference type="ARBA" id="ARBA00013164"/>
    </source>
</evidence>
<keyword evidence="3 9" id="KW-0436">Ligase</keyword>
<dbReference type="Pfam" id="PF09334">
    <property type="entry name" value="tRNA-synt_1g"/>
    <property type="match status" value="1"/>
</dbReference>
<dbReference type="PRINTS" id="PR00985">
    <property type="entry name" value="TRNASYNTHLEU"/>
</dbReference>
<dbReference type="InterPro" id="IPR014729">
    <property type="entry name" value="Rossmann-like_a/b/a_fold"/>
</dbReference>
<sequence length="975" mass="113079">MSGGHLCGLPLFASPWTVVNNHRKLHCCCCLHCSHRLSFYPVLRKHSLFSQTKRQRLTLRFCRKFCSRQSWLIACNKVQDSVEDDSKVTFDSQQSSKDNYDFTQVESKWQQYWESHKTFQVPINVDTRKPKFYVLDMFPYPSGSGLHVGHPEGYTATDIIARFKRMQGYQVLHPIGFDAFGLPAEQYAMQTGTHPAITTERNKERFRQQLKMLGFSYDWSREISTTDPNYYKWTQWIFLKLFERGLAYQDEVEVNWCPALGTVLANEEVIDGKSERGGHPVVKKPMRQWLLRITAYADRLVDDLEGLDWPENIKEMQRNWIGRSTGLEFEFPIAQEESTGRDSLAPIRVFTTRPETILGVTYLVVAPEYSSLEQLTNPSCLSTVMEYRRQHVANSEMERKTDVEKTGVFTGTFAIHPLTKQHIPIWVSDYVLASYGTGAVMAVPAHDERDFEFATKYHLPIQQVVSSDQDDQLPFVGEGKICHWNDTLGISLDGKTCTEARKILMDLLEEKGMAKKKTYYKIRDWLFSRQRYWGEPFPIVFVNGQAVALSPQQLPVVLPETQVIQPAGNGESPLANMRDWLYVDYDGQVATRETNTMPQWAGSCWYYLRYIDPFNDKEIVNPNLEKYWMPVDLYIGGVEHAVLHLLYARFWHKVLYDLGVVSTPEPFQRLVNQGMILGETEYSLFRIKGSEQRWISAAHVHLSTHCLKQDASISVEEIRVSPDQVEKTQDGTFVWKKDPSIQVAAKAHKMSKSRGNVVNPDEMVRQFGADTLRLYLMFMGPLEQVKPWNTNNVYGVYRFLQRVWRLFMHSFQEEDTSSPTWEQYKTLHETIQKVTQDTEALRFNTAISSMMQFVNSAMKWTHRPKQILEPFVLLLAPYAPHIAEELWERIGGKSRGTIAYEPWPQWDEKYLVEQQIEMVVQVNGKVRHAMKVNKDIREEELIPLAMKQVEKYLQGKTVKRKIYVPQKLINFVTSG</sequence>
<evidence type="ECO:0000313" key="15">
    <source>
        <dbReference type="Proteomes" id="UP001300502"/>
    </source>
</evidence>
<dbReference type="InterPro" id="IPR009080">
    <property type="entry name" value="tRNAsynth_Ia_anticodon-bd"/>
</dbReference>
<dbReference type="PANTHER" id="PTHR43740:SF2">
    <property type="entry name" value="LEUCINE--TRNA LIGASE, MITOCHONDRIAL"/>
    <property type="match status" value="1"/>
</dbReference>
<dbReference type="SUPFAM" id="SSF52374">
    <property type="entry name" value="Nucleotidylyl transferase"/>
    <property type="match status" value="1"/>
</dbReference>